<feature type="transmembrane region" description="Helical" evidence="10">
    <location>
        <begin position="115"/>
        <end position="141"/>
    </location>
</feature>
<evidence type="ECO:0000256" key="8">
    <source>
        <dbReference type="ARBA" id="ARBA00023047"/>
    </source>
</evidence>
<dbReference type="GO" id="GO:0043190">
    <property type="term" value="C:ATP-binding cassette (ABC) transporter complex"/>
    <property type="evidence" value="ECO:0007669"/>
    <property type="project" value="InterPro"/>
</dbReference>
<evidence type="ECO:0000256" key="4">
    <source>
        <dbReference type="ARBA" id="ARBA00022475"/>
    </source>
</evidence>
<accession>A0A3N8Q8K0</accession>
<dbReference type="InterPro" id="IPR000412">
    <property type="entry name" value="ABC_2_transport"/>
</dbReference>
<feature type="transmembrane region" description="Helical" evidence="10">
    <location>
        <begin position="186"/>
        <end position="205"/>
    </location>
</feature>
<sequence length="267" mass="30370">MNESSSRRSMWRAFSVQRRVIGALLMRESLTRYGRHNIGFLWIFMEPLLYTTGVYVLWKTFDNAHLLNNVPMAAFALTGYSQVLLWRSTASRCSKAIEPNLSLLYHRHVRVLDIFIARIILEIAGITASFFGLALIFWFVGLMPAPIDLGVALIGWLSLAWLGAAFGLLVGALTEKYDVVEKMIGVVMYFMMPVSGCFFMVEWLPRSLQQYALLMPTVSGLELLRDGFYGDKVTMHYDITYLIFTNLLLTLIALSMSIEVSKRVEPE</sequence>
<evidence type="ECO:0000259" key="11">
    <source>
        <dbReference type="Pfam" id="PF01061"/>
    </source>
</evidence>
<name>A0A3N8Q8K0_9BURK</name>
<feature type="transmembrane region" description="Helical" evidence="10">
    <location>
        <begin position="239"/>
        <end position="258"/>
    </location>
</feature>
<evidence type="ECO:0000256" key="5">
    <source>
        <dbReference type="ARBA" id="ARBA00022597"/>
    </source>
</evidence>
<keyword evidence="6 10" id="KW-0812">Transmembrane</keyword>
<evidence type="ECO:0000256" key="3">
    <source>
        <dbReference type="ARBA" id="ARBA00022448"/>
    </source>
</evidence>
<evidence type="ECO:0000256" key="6">
    <source>
        <dbReference type="ARBA" id="ARBA00022692"/>
    </source>
</evidence>
<proteinExistence type="inferred from homology"/>
<evidence type="ECO:0000313" key="13">
    <source>
        <dbReference type="Proteomes" id="UP000277921"/>
    </source>
</evidence>
<dbReference type="EMBL" id="QTQV01000003">
    <property type="protein sequence ID" value="RQT20157.1"/>
    <property type="molecule type" value="Genomic_DNA"/>
</dbReference>
<feature type="transmembrane region" description="Helical" evidence="10">
    <location>
        <begin position="70"/>
        <end position="86"/>
    </location>
</feature>
<feature type="domain" description="ABC-2 type transporter transmembrane" evidence="11">
    <location>
        <begin position="21"/>
        <end position="229"/>
    </location>
</feature>
<keyword evidence="9 10" id="KW-0472">Membrane</keyword>
<evidence type="ECO:0000256" key="1">
    <source>
        <dbReference type="ARBA" id="ARBA00004651"/>
    </source>
</evidence>
<reference evidence="12 13" key="1">
    <citation type="submission" date="2018-08" db="EMBL/GenBank/DDBJ databases">
        <title>Comparative analysis of Burkholderia isolates from Puerto Rico.</title>
        <authorList>
            <person name="Hall C."/>
            <person name="Sahl J."/>
            <person name="Wagner D."/>
        </authorList>
    </citation>
    <scope>NUCLEOTIDE SEQUENCE [LARGE SCALE GENOMIC DNA]</scope>
    <source>
        <strain evidence="12 13">Bp9025</strain>
    </source>
</reference>
<comment type="similarity">
    <text evidence="2">Belongs to the ABC-2 integral membrane protein family.</text>
</comment>
<dbReference type="AlphaFoldDB" id="A0A3N8Q8K0"/>
<protein>
    <submittedName>
        <fullName evidence="12">ABC transporter permease</fullName>
    </submittedName>
</protein>
<dbReference type="InterPro" id="IPR013525">
    <property type="entry name" value="ABC2_TM"/>
</dbReference>
<dbReference type="Pfam" id="PF01061">
    <property type="entry name" value="ABC2_membrane"/>
    <property type="match status" value="1"/>
</dbReference>
<dbReference type="GO" id="GO:0015920">
    <property type="term" value="P:lipopolysaccharide transport"/>
    <property type="evidence" value="ECO:0007669"/>
    <property type="project" value="TreeGrafter"/>
</dbReference>
<dbReference type="Proteomes" id="UP000277921">
    <property type="component" value="Unassembled WGS sequence"/>
</dbReference>
<evidence type="ECO:0000313" key="12">
    <source>
        <dbReference type="EMBL" id="RQT20157.1"/>
    </source>
</evidence>
<dbReference type="GO" id="GO:0015774">
    <property type="term" value="P:polysaccharide transport"/>
    <property type="evidence" value="ECO:0007669"/>
    <property type="project" value="UniProtKB-KW"/>
</dbReference>
<evidence type="ECO:0000256" key="2">
    <source>
        <dbReference type="ARBA" id="ARBA00007783"/>
    </source>
</evidence>
<comment type="subcellular location">
    <subcellularLocation>
        <location evidence="1">Cell membrane</location>
        <topology evidence="1">Multi-pass membrane protein</topology>
    </subcellularLocation>
</comment>
<keyword evidence="4" id="KW-1003">Cell membrane</keyword>
<evidence type="ECO:0000256" key="10">
    <source>
        <dbReference type="SAM" id="Phobius"/>
    </source>
</evidence>
<evidence type="ECO:0000256" key="7">
    <source>
        <dbReference type="ARBA" id="ARBA00022989"/>
    </source>
</evidence>
<dbReference type="PRINTS" id="PR00164">
    <property type="entry name" value="ABC2TRNSPORT"/>
</dbReference>
<gene>
    <name evidence="12" type="ORF">DF051_06650</name>
</gene>
<comment type="caution">
    <text evidence="12">The sequence shown here is derived from an EMBL/GenBank/DDBJ whole genome shotgun (WGS) entry which is preliminary data.</text>
</comment>
<feature type="transmembrane region" description="Helical" evidence="10">
    <location>
        <begin position="153"/>
        <end position="174"/>
    </location>
</feature>
<evidence type="ECO:0000256" key="9">
    <source>
        <dbReference type="ARBA" id="ARBA00023136"/>
    </source>
</evidence>
<dbReference type="PANTHER" id="PTHR30413">
    <property type="entry name" value="INNER MEMBRANE TRANSPORT PERMEASE"/>
    <property type="match status" value="1"/>
</dbReference>
<keyword evidence="7 10" id="KW-1133">Transmembrane helix</keyword>
<dbReference type="GO" id="GO:0140359">
    <property type="term" value="F:ABC-type transporter activity"/>
    <property type="evidence" value="ECO:0007669"/>
    <property type="project" value="InterPro"/>
</dbReference>
<keyword evidence="5" id="KW-0762">Sugar transport</keyword>
<dbReference type="PANTHER" id="PTHR30413:SF10">
    <property type="entry name" value="CAPSULE POLYSACCHARIDE EXPORT INNER-MEMBRANE PROTEIN CTRC"/>
    <property type="match status" value="1"/>
</dbReference>
<organism evidence="12 13">
    <name type="scientific">Burkholderia contaminans</name>
    <dbReference type="NCBI Taxonomy" id="488447"/>
    <lineage>
        <taxon>Bacteria</taxon>
        <taxon>Pseudomonadati</taxon>
        <taxon>Pseudomonadota</taxon>
        <taxon>Betaproteobacteria</taxon>
        <taxon>Burkholderiales</taxon>
        <taxon>Burkholderiaceae</taxon>
        <taxon>Burkholderia</taxon>
        <taxon>Burkholderia cepacia complex</taxon>
    </lineage>
</organism>
<keyword evidence="8" id="KW-0625">Polysaccharide transport</keyword>
<dbReference type="RefSeq" id="WP_124576559.1">
    <property type="nucleotide sequence ID" value="NZ_QTQV01000003.1"/>
</dbReference>
<feature type="transmembrane region" description="Helical" evidence="10">
    <location>
        <begin position="38"/>
        <end position="58"/>
    </location>
</feature>
<keyword evidence="3" id="KW-0813">Transport</keyword>